<dbReference type="Proteomes" id="UP001165064">
    <property type="component" value="Unassembled WGS sequence"/>
</dbReference>
<accession>A0ACB5T7H4</accession>
<protein>
    <submittedName>
        <fullName evidence="1">Unnamed protein product</fullName>
    </submittedName>
</protein>
<organism evidence="1 2">
    <name type="scientific">Ambrosiozyma monospora</name>
    <name type="common">Yeast</name>
    <name type="synonym">Endomycopsis monosporus</name>
    <dbReference type="NCBI Taxonomy" id="43982"/>
    <lineage>
        <taxon>Eukaryota</taxon>
        <taxon>Fungi</taxon>
        <taxon>Dikarya</taxon>
        <taxon>Ascomycota</taxon>
        <taxon>Saccharomycotina</taxon>
        <taxon>Pichiomycetes</taxon>
        <taxon>Pichiales</taxon>
        <taxon>Pichiaceae</taxon>
        <taxon>Ambrosiozyma</taxon>
    </lineage>
</organism>
<comment type="caution">
    <text evidence="1">The sequence shown here is derived from an EMBL/GenBank/DDBJ whole genome shotgun (WGS) entry which is preliminary data.</text>
</comment>
<evidence type="ECO:0000313" key="1">
    <source>
        <dbReference type="EMBL" id="GME82765.1"/>
    </source>
</evidence>
<keyword evidence="2" id="KW-1185">Reference proteome</keyword>
<gene>
    <name evidence="1" type="ORF">Amon02_000573700</name>
</gene>
<dbReference type="EMBL" id="BSXS01004313">
    <property type="protein sequence ID" value="GME82765.1"/>
    <property type="molecule type" value="Genomic_DNA"/>
</dbReference>
<evidence type="ECO:0000313" key="2">
    <source>
        <dbReference type="Proteomes" id="UP001165064"/>
    </source>
</evidence>
<proteinExistence type="predicted"/>
<reference evidence="1" key="1">
    <citation type="submission" date="2023-04" db="EMBL/GenBank/DDBJ databases">
        <title>Ambrosiozyma monospora NBRC 10751.</title>
        <authorList>
            <person name="Ichikawa N."/>
            <person name="Sato H."/>
            <person name="Tonouchi N."/>
        </authorList>
    </citation>
    <scope>NUCLEOTIDE SEQUENCE</scope>
    <source>
        <strain evidence="1">NBRC 10751</strain>
    </source>
</reference>
<sequence>MKNTQPRKVPNKKHDKKSRKTIEDLFVQGTNDNSIVSKRSVERLYTKVSALEQQSKEYFKYFVRKTPRRSPAINRGYWLRMHTIRDTIEKIIQTTISELNSNSTHTISIVNLGCGFDPLPFQLIEELKLPIGVKLFCVDIDYPHLIHNKVEIIKLTPDLLNIIVPNNQPVTSMSNGIELRTNNYAAVGCDLNDTATFRTQMTQLGLRNTNTTNIFISEVALAYMSPQFSNSLIQQCTIFSQSHFILLEQILPSGSLHPFGRQMLKHFQKMEAPLKCVEHYPLMSDQMKRFEALGWREVEAKDLLNCWDDLDTSLRAKVQNVEAFDEWEEFILFGQHYMCLHASNLQSSSSSSHIYSSANTKIKSLSHNISPITFEFKNFDSEDGQYEPLSRKFASGSKIHDMNDSRFLITCGSAQSRLNSTVALSRKLFELKINQNETSPVSRQCHSCCSISSSLFLFGGRTSPGRALADAWKLTMNTDNSFDWIQLEDMPVARSKHSSVAISDTEILVVGGLSTNDTANLFSTYSTIANTWTPLHINLIKNRGINRDH</sequence>
<name>A0ACB5T7H4_AMBMO</name>